<comment type="similarity">
    <text evidence="1">Belongs to the bacterial ribosomal protein bL21 family.</text>
</comment>
<evidence type="ECO:0000313" key="6">
    <source>
        <dbReference type="Proteomes" id="UP000549394"/>
    </source>
</evidence>
<dbReference type="Proteomes" id="UP000549394">
    <property type="component" value="Unassembled WGS sequence"/>
</dbReference>
<dbReference type="NCBIfam" id="TIGR00061">
    <property type="entry name" value="L21"/>
    <property type="match status" value="1"/>
</dbReference>
<dbReference type="EMBL" id="CAJFCJ010000009">
    <property type="protein sequence ID" value="CAD5119207.1"/>
    <property type="molecule type" value="Genomic_DNA"/>
</dbReference>
<dbReference type="OrthoDB" id="5994at2759"/>
<sequence length="161" mass="18196">MFLKNCANVATRLMGISRVHSSAIVPSSLQVRKNIQTEVENQISQGTAGRLFAVVHIKGSQYKVTEGDIIVLGKYHLEADIGEKIRLNKILLIGSSDFSLVGRPVLKENMAKVEATVIEKTLGHEKIFFNYIRRKSHNRMRIRQEAMTHLRINSIELNSLE</sequence>
<evidence type="ECO:0000256" key="1">
    <source>
        <dbReference type="ARBA" id="ARBA00008563"/>
    </source>
</evidence>
<organism evidence="5 6">
    <name type="scientific">Dimorphilus gyrociliatus</name>
    <dbReference type="NCBI Taxonomy" id="2664684"/>
    <lineage>
        <taxon>Eukaryota</taxon>
        <taxon>Metazoa</taxon>
        <taxon>Spiralia</taxon>
        <taxon>Lophotrochozoa</taxon>
        <taxon>Annelida</taxon>
        <taxon>Polychaeta</taxon>
        <taxon>Polychaeta incertae sedis</taxon>
        <taxon>Dinophilidae</taxon>
        <taxon>Dimorphilus</taxon>
    </lineage>
</organism>
<gene>
    <name evidence="5" type="ORF">DGYR_LOCUS7482</name>
</gene>
<proteinExistence type="inferred from homology"/>
<reference evidence="5 6" key="1">
    <citation type="submission" date="2020-08" db="EMBL/GenBank/DDBJ databases">
        <authorList>
            <person name="Hejnol A."/>
        </authorList>
    </citation>
    <scope>NUCLEOTIDE SEQUENCE [LARGE SCALE GENOMIC DNA]</scope>
</reference>
<comment type="caution">
    <text evidence="5">The sequence shown here is derived from an EMBL/GenBank/DDBJ whole genome shotgun (WGS) entry which is preliminary data.</text>
</comment>
<dbReference type="PANTHER" id="PTHR21349">
    <property type="entry name" value="50S RIBOSOMAL PROTEIN L21"/>
    <property type="match status" value="1"/>
</dbReference>
<keyword evidence="2" id="KW-0689">Ribosomal protein</keyword>
<dbReference type="SUPFAM" id="SSF141091">
    <property type="entry name" value="L21p-like"/>
    <property type="match status" value="1"/>
</dbReference>
<evidence type="ECO:0000256" key="3">
    <source>
        <dbReference type="ARBA" id="ARBA00023274"/>
    </source>
</evidence>
<evidence type="ECO:0000256" key="2">
    <source>
        <dbReference type="ARBA" id="ARBA00022980"/>
    </source>
</evidence>
<dbReference type="PANTHER" id="PTHR21349:SF0">
    <property type="entry name" value="LARGE RIBOSOMAL SUBUNIT PROTEIN BL21M"/>
    <property type="match status" value="1"/>
</dbReference>
<evidence type="ECO:0000313" key="5">
    <source>
        <dbReference type="EMBL" id="CAD5119207.1"/>
    </source>
</evidence>
<accession>A0A7I8VTB9</accession>
<name>A0A7I8VTB9_9ANNE</name>
<dbReference type="HAMAP" id="MF_01363">
    <property type="entry name" value="Ribosomal_bL21"/>
    <property type="match status" value="1"/>
</dbReference>
<dbReference type="InterPro" id="IPR028909">
    <property type="entry name" value="bL21-like"/>
</dbReference>
<dbReference type="GO" id="GO:0003723">
    <property type="term" value="F:RNA binding"/>
    <property type="evidence" value="ECO:0007669"/>
    <property type="project" value="InterPro"/>
</dbReference>
<dbReference type="GO" id="GO:0005762">
    <property type="term" value="C:mitochondrial large ribosomal subunit"/>
    <property type="evidence" value="ECO:0007669"/>
    <property type="project" value="TreeGrafter"/>
</dbReference>
<dbReference type="InterPro" id="IPR001787">
    <property type="entry name" value="Ribosomal_bL21"/>
</dbReference>
<dbReference type="Pfam" id="PF00829">
    <property type="entry name" value="Ribosomal_L21p"/>
    <property type="match status" value="1"/>
</dbReference>
<protein>
    <recommendedName>
        <fullName evidence="4">Large ribosomal subunit protein bL21m</fullName>
    </recommendedName>
</protein>
<keyword evidence="6" id="KW-1185">Reference proteome</keyword>
<evidence type="ECO:0000256" key="4">
    <source>
        <dbReference type="ARBA" id="ARBA00044129"/>
    </source>
</evidence>
<dbReference type="AlphaFoldDB" id="A0A7I8VTB9"/>
<dbReference type="InterPro" id="IPR036164">
    <property type="entry name" value="bL21-like_sf"/>
</dbReference>
<dbReference type="GO" id="GO:0006412">
    <property type="term" value="P:translation"/>
    <property type="evidence" value="ECO:0007669"/>
    <property type="project" value="InterPro"/>
</dbReference>
<keyword evidence="3" id="KW-0687">Ribonucleoprotein</keyword>
<dbReference type="GO" id="GO:0003735">
    <property type="term" value="F:structural constituent of ribosome"/>
    <property type="evidence" value="ECO:0007669"/>
    <property type="project" value="InterPro"/>
</dbReference>